<dbReference type="EMBL" id="CP018176">
    <property type="protein sequence ID" value="AUJ29602.1"/>
    <property type="molecule type" value="Genomic_DNA"/>
</dbReference>
<accession>A0A3Q8CYF9</accession>
<sequence>MENERYEGHVVSVKKDLVTFRIDEIDSMDKLLKKGKIHFDLTEHEPEQITGIQRRKAYAMIHDIGMAQGCEQSYEFQKLKVDLKDSFCRKSGYGSFSLSNCSKYVATDFISWLVELCFFKGIPFQFKDLVNTFDTERQVFLCLVHKRCTVCGQTNNIQINHEDTVGMGNDRKHLDHRNHRLEALCNYHHLEFHKLGAKSFFNKYHFHGTKLRDEQLISLKLMSRKQMQEFDEQYEFEKLARRNIDE</sequence>
<proteinExistence type="predicted"/>
<reference evidence="1 2" key="1">
    <citation type="submission" date="2016-11" db="EMBL/GenBank/DDBJ databases">
        <title>Interaction between Lactobacillus species and yeast in water kefir.</title>
        <authorList>
            <person name="Behr J."/>
            <person name="Xu D."/>
            <person name="Vogel R.F."/>
        </authorList>
    </citation>
    <scope>NUCLEOTIDE SEQUENCE [LARGE SCALE GENOMIC DNA]</scope>
    <source>
        <strain evidence="1 2">TMW 1.1822</strain>
    </source>
</reference>
<name>A0A3Q8CYF9_9LACO</name>
<evidence type="ECO:0000313" key="1">
    <source>
        <dbReference type="EMBL" id="AUJ29602.1"/>
    </source>
</evidence>
<evidence type="ECO:0000313" key="2">
    <source>
        <dbReference type="Proteomes" id="UP000314960"/>
    </source>
</evidence>
<gene>
    <name evidence="1" type="ORF">BSQ49_04950</name>
</gene>
<dbReference type="KEGG" id="lhw:BSQ49_04950"/>
<protein>
    <submittedName>
        <fullName evidence="1">Uncharacterized protein</fullName>
    </submittedName>
</protein>
<dbReference type="Proteomes" id="UP000314960">
    <property type="component" value="Chromosome"/>
</dbReference>
<dbReference type="Pfam" id="PF16784">
    <property type="entry name" value="HNHc_6"/>
    <property type="match status" value="1"/>
</dbReference>
<dbReference type="RefSeq" id="WP_141053182.1">
    <property type="nucleotide sequence ID" value="NZ_CP018176.1"/>
</dbReference>
<dbReference type="InterPro" id="IPR041242">
    <property type="entry name" value="HNHc_6"/>
</dbReference>
<dbReference type="AlphaFoldDB" id="A0A3Q8CYF9"/>
<organism evidence="1 2">
    <name type="scientific">Liquorilactobacillus hordei</name>
    <dbReference type="NCBI Taxonomy" id="468911"/>
    <lineage>
        <taxon>Bacteria</taxon>
        <taxon>Bacillati</taxon>
        <taxon>Bacillota</taxon>
        <taxon>Bacilli</taxon>
        <taxon>Lactobacillales</taxon>
        <taxon>Lactobacillaceae</taxon>
        <taxon>Liquorilactobacillus</taxon>
    </lineage>
</organism>